<dbReference type="Pfam" id="PF07030">
    <property type="entry name" value="Phage_Mu_Gp36"/>
    <property type="match status" value="1"/>
</dbReference>
<name>A0ABQ3FFT7_9RHOB</name>
<gene>
    <name evidence="1" type="ORF">GCM10007291_22160</name>
</gene>
<evidence type="ECO:0000313" key="2">
    <source>
        <dbReference type="Proteomes" id="UP000658305"/>
    </source>
</evidence>
<dbReference type="RefSeq" id="WP_189381001.1">
    <property type="nucleotide sequence ID" value="NZ_BMYI01000005.1"/>
</dbReference>
<evidence type="ECO:0008006" key="3">
    <source>
        <dbReference type="Google" id="ProtNLM"/>
    </source>
</evidence>
<dbReference type="InterPro" id="IPR009752">
    <property type="entry name" value="Phage_Mu_GpJ"/>
</dbReference>
<organism evidence="1 2">
    <name type="scientific">Gemmobacter nanjingensis</name>
    <dbReference type="NCBI Taxonomy" id="488454"/>
    <lineage>
        <taxon>Bacteria</taxon>
        <taxon>Pseudomonadati</taxon>
        <taxon>Pseudomonadota</taxon>
        <taxon>Alphaproteobacteria</taxon>
        <taxon>Rhodobacterales</taxon>
        <taxon>Paracoccaceae</taxon>
        <taxon>Gemmobacter</taxon>
    </lineage>
</organism>
<reference evidence="2" key="1">
    <citation type="journal article" date="2019" name="Int. J. Syst. Evol. Microbiol.">
        <title>The Global Catalogue of Microorganisms (GCM) 10K type strain sequencing project: providing services to taxonomists for standard genome sequencing and annotation.</title>
        <authorList>
            <consortium name="The Broad Institute Genomics Platform"/>
            <consortium name="The Broad Institute Genome Sequencing Center for Infectious Disease"/>
            <person name="Wu L."/>
            <person name="Ma J."/>
        </authorList>
    </citation>
    <scope>NUCLEOTIDE SEQUENCE [LARGE SCALE GENOMIC DNA]</scope>
    <source>
        <strain evidence="2">KCTC 23298</strain>
    </source>
</reference>
<proteinExistence type="predicted"/>
<accession>A0ABQ3FFT7</accession>
<keyword evidence="2" id="KW-1185">Reference proteome</keyword>
<dbReference type="EMBL" id="BMYI01000005">
    <property type="protein sequence ID" value="GHC22316.1"/>
    <property type="molecule type" value="Genomic_DNA"/>
</dbReference>
<sequence>MAYVTVAEFRAPLPERDLVRLTDLAGDSDTVDEAVIAQALQDASDEIDSYIGKVVSTPLADPPSHLKVICRDLALHRLYINVGHDMTAQATLRNAAIRYLERVAAGEVAIGGGPAPIATSPGIAMTEGAERQITRDSLRGF</sequence>
<dbReference type="Proteomes" id="UP000658305">
    <property type="component" value="Unassembled WGS sequence"/>
</dbReference>
<comment type="caution">
    <text evidence="1">The sequence shown here is derived from an EMBL/GenBank/DDBJ whole genome shotgun (WGS) entry which is preliminary data.</text>
</comment>
<protein>
    <recommendedName>
        <fullName evidence="3">Mu-like prophage protein gp36</fullName>
    </recommendedName>
</protein>
<evidence type="ECO:0000313" key="1">
    <source>
        <dbReference type="EMBL" id="GHC22316.1"/>
    </source>
</evidence>